<dbReference type="Pfam" id="PF00575">
    <property type="entry name" value="S1"/>
    <property type="match status" value="1"/>
</dbReference>
<dbReference type="InterPro" id="IPR022143">
    <property type="entry name" value="DUF3675"/>
</dbReference>
<organism evidence="3 4">
    <name type="scientific">Populus tomentosa</name>
    <name type="common">Chinese white poplar</name>
    <dbReference type="NCBI Taxonomy" id="118781"/>
    <lineage>
        <taxon>Eukaryota</taxon>
        <taxon>Viridiplantae</taxon>
        <taxon>Streptophyta</taxon>
        <taxon>Embryophyta</taxon>
        <taxon>Tracheophyta</taxon>
        <taxon>Spermatophyta</taxon>
        <taxon>Magnoliopsida</taxon>
        <taxon>eudicotyledons</taxon>
        <taxon>Gunneridae</taxon>
        <taxon>Pentapetalae</taxon>
        <taxon>rosids</taxon>
        <taxon>fabids</taxon>
        <taxon>Malpighiales</taxon>
        <taxon>Salicaceae</taxon>
        <taxon>Saliceae</taxon>
        <taxon>Populus</taxon>
    </lineage>
</organism>
<dbReference type="EMBL" id="JAAWWB010000034">
    <property type="protein sequence ID" value="KAG6742225.1"/>
    <property type="molecule type" value="Genomic_DNA"/>
</dbReference>
<comment type="caution">
    <text evidence="3">The sequence shown here is derived from an EMBL/GenBank/DDBJ whole genome shotgun (WGS) entry which is preliminary data.</text>
</comment>
<feature type="domain" description="S1 motif" evidence="2">
    <location>
        <begin position="172"/>
        <end position="241"/>
    </location>
</feature>
<proteinExistence type="predicted"/>
<dbReference type="InterPro" id="IPR003029">
    <property type="entry name" value="S1_domain"/>
</dbReference>
<evidence type="ECO:0000313" key="4">
    <source>
        <dbReference type="Proteomes" id="UP000886885"/>
    </source>
</evidence>
<evidence type="ECO:0000313" key="3">
    <source>
        <dbReference type="EMBL" id="KAG6742225.1"/>
    </source>
</evidence>
<dbReference type="PROSITE" id="PS50126">
    <property type="entry name" value="S1"/>
    <property type="match status" value="2"/>
</dbReference>
<reference evidence="3" key="1">
    <citation type="journal article" date="2020" name="bioRxiv">
        <title>Hybrid origin of Populus tomentosa Carr. identified through genome sequencing and phylogenomic analysis.</title>
        <authorList>
            <person name="An X."/>
            <person name="Gao K."/>
            <person name="Chen Z."/>
            <person name="Li J."/>
            <person name="Yang X."/>
            <person name="Yang X."/>
            <person name="Zhou J."/>
            <person name="Guo T."/>
            <person name="Zhao T."/>
            <person name="Huang S."/>
            <person name="Miao D."/>
            <person name="Khan W.U."/>
            <person name="Rao P."/>
            <person name="Ye M."/>
            <person name="Lei B."/>
            <person name="Liao W."/>
            <person name="Wang J."/>
            <person name="Ji L."/>
            <person name="Li Y."/>
            <person name="Guo B."/>
            <person name="Mustafa N.S."/>
            <person name="Li S."/>
            <person name="Yun Q."/>
            <person name="Keller S.R."/>
            <person name="Mao J."/>
            <person name="Zhang R."/>
            <person name="Strauss S.H."/>
        </authorList>
    </citation>
    <scope>NUCLEOTIDE SEQUENCE</scope>
    <source>
        <strain evidence="3">GM15</strain>
        <tissue evidence="3">Leaf</tissue>
    </source>
</reference>
<feature type="compositionally biased region" description="Low complexity" evidence="1">
    <location>
        <begin position="251"/>
        <end position="262"/>
    </location>
</feature>
<dbReference type="AlphaFoldDB" id="A0A8X7YB92"/>
<keyword evidence="4" id="KW-1185">Reference proteome</keyword>
<sequence>MGWDRFQGFGFLFYDSDSPNLLGIFISRGNWEIPTRELHAPPFIPMFTTDREYLDSDFEEEYPLPSSRSVMCCRIVAIIIKDLNEPIEIKISEWNTGGLLARIEGLRAFLPKAELMNRVNNFKELKENVKCNTLEFLVGRQIYMLIKRINESNNELILSEREAWEMINLREGTLLEGTVKKLFPYGAQVRIGETNRSGLLHVSNITRARISSVSDLLIVDEKVKVLVAKSMFPDKISLSFCVVIYQAGALPAPSSEPSTPASIGSQEVQRPPRNAASPSSQQRSNGISGVAELASGLGISKDIDGSMNGVGKSKRDADASNWMALVIGWLKAEKGQKDLKLGKQIRREKGPEITEVKGKRKGSRVRITRQQVEVLARFGWHVRTQTASNAYDETR</sequence>
<protein>
    <recommendedName>
        <fullName evidence="2">S1 motif domain-containing protein</fullName>
    </recommendedName>
</protein>
<name>A0A8X7YB92_POPTO</name>
<dbReference type="Proteomes" id="UP000886885">
    <property type="component" value="Chromosome 17D"/>
</dbReference>
<dbReference type="SMART" id="SM00316">
    <property type="entry name" value="S1"/>
    <property type="match status" value="2"/>
</dbReference>
<dbReference type="PANTHER" id="PTHR15838:SF3">
    <property type="entry name" value="PROTEIN PIGMENT DEFECTIVE 338, CHLOROPLASTIC"/>
    <property type="match status" value="1"/>
</dbReference>
<gene>
    <name evidence="3" type="ORF">POTOM_055515</name>
</gene>
<evidence type="ECO:0000256" key="1">
    <source>
        <dbReference type="SAM" id="MobiDB-lite"/>
    </source>
</evidence>
<dbReference type="GO" id="GO:0003723">
    <property type="term" value="F:RNA binding"/>
    <property type="evidence" value="ECO:0007669"/>
    <property type="project" value="TreeGrafter"/>
</dbReference>
<accession>A0A8X7YB92</accession>
<feature type="region of interest" description="Disordered" evidence="1">
    <location>
        <begin position="251"/>
        <end position="286"/>
    </location>
</feature>
<dbReference type="OrthoDB" id="1918363at2759"/>
<feature type="domain" description="S1 motif" evidence="2">
    <location>
        <begin position="84"/>
        <end position="161"/>
    </location>
</feature>
<feature type="compositionally biased region" description="Polar residues" evidence="1">
    <location>
        <begin position="276"/>
        <end position="286"/>
    </location>
</feature>
<dbReference type="Pfam" id="PF12428">
    <property type="entry name" value="DUF3675"/>
    <property type="match status" value="1"/>
</dbReference>
<dbReference type="CDD" id="cd04465">
    <property type="entry name" value="S1_RPS1_repeat_ec2_hs2"/>
    <property type="match status" value="1"/>
</dbReference>
<dbReference type="PANTHER" id="PTHR15838">
    <property type="entry name" value="NUCLEOLAR PROTEIN OF 40 KDA"/>
    <property type="match status" value="1"/>
</dbReference>
<dbReference type="GO" id="GO:0043489">
    <property type="term" value="P:RNA stabilization"/>
    <property type="evidence" value="ECO:0007669"/>
    <property type="project" value="TreeGrafter"/>
</dbReference>
<evidence type="ECO:0000259" key="2">
    <source>
        <dbReference type="PROSITE" id="PS50126"/>
    </source>
</evidence>